<gene>
    <name evidence="2" type="primary">pseD</name>
    <name evidence="2" type="ORF">J40TS1_47420</name>
</gene>
<protein>
    <submittedName>
        <fullName evidence="2">PseD protein</fullName>
    </submittedName>
</protein>
<evidence type="ECO:0000313" key="2">
    <source>
        <dbReference type="EMBL" id="GIP19100.1"/>
    </source>
</evidence>
<sequence length="614" mass="71290">MNMQQDNLAYLKKYHPQIYNAVNQATNSNVLENYELIQNRNQSYNICIKNWNDSMLYSKYDPAYEAQRWCQSLDYIEQNEDDVILFGLGLTYHLSALIEQFPNRRFIIIEPEVGLFMQMIKIVDISQLLSHPNIKHIGVGKEDSTIEQFLEFIKKYCTFQYRYVRIPFYDKLSLETEKVFLEKLKKIDLEKKAVQGFHKTFGKVMYQNSLRNIPKLLSTPVLKTLEQRFPGSTAVIIGGGPSLQYDVNRIKENIDNWLIIAAGSSIQSLRHYGIQPHLIVSMDPGVYNTKIFRAYDYADIPMLVMPQIHHEILTIHAKNNVYAYYNNDPMINYLIPYQDQNYVLKPTFSVTGTAIQAAVYMGANRIIFTGQDLSYPNKQQYAAGAEHVTEAMKKNKEKELQYEVENVYGNLNPTTFSMLQTLKDIEQLIAEFTSVEFINASKSGAKIEGTTFKSIELITTSATCYNFNILNSLIEDQAVLHKIDRHSIIKKVERTVKFSYMLLKAISFNLRKFNELNKIVHKAPKQGKLLLLEIEESLDRLFNKEEFKEFIAHWFIVELNICEQHIIEAHGEQNVIKKAEIYNRSIPALLQTMKTWLPTITSEQEELIIQLKNK</sequence>
<evidence type="ECO:0000259" key="1">
    <source>
        <dbReference type="Pfam" id="PF01973"/>
    </source>
</evidence>
<evidence type="ECO:0000313" key="3">
    <source>
        <dbReference type="Proteomes" id="UP000683139"/>
    </source>
</evidence>
<proteinExistence type="predicted"/>
<keyword evidence="3" id="KW-1185">Reference proteome</keyword>
<dbReference type="EMBL" id="BOSE01000012">
    <property type="protein sequence ID" value="GIP19100.1"/>
    <property type="molecule type" value="Genomic_DNA"/>
</dbReference>
<accession>A0A920D019</accession>
<reference evidence="2" key="1">
    <citation type="submission" date="2021-03" db="EMBL/GenBank/DDBJ databases">
        <title>Antimicrobial resistance genes in bacteria isolated from Japanese honey, and their potential for conferring macrolide and lincosamide resistance in the American foulbrood pathogen Paenibacillus larvae.</title>
        <authorList>
            <person name="Okamoto M."/>
            <person name="Kumagai M."/>
            <person name="Kanamori H."/>
            <person name="Takamatsu D."/>
        </authorList>
    </citation>
    <scope>NUCLEOTIDE SEQUENCE</scope>
    <source>
        <strain evidence="2">J40TS1</strain>
    </source>
</reference>
<organism evidence="2 3">
    <name type="scientific">Paenibacillus montaniterrae</name>
    <dbReference type="NCBI Taxonomy" id="429341"/>
    <lineage>
        <taxon>Bacteria</taxon>
        <taxon>Bacillati</taxon>
        <taxon>Bacillota</taxon>
        <taxon>Bacilli</taxon>
        <taxon>Bacillales</taxon>
        <taxon>Paenibacillaceae</taxon>
        <taxon>Paenibacillus</taxon>
    </lineage>
</organism>
<comment type="caution">
    <text evidence="2">The sequence shown here is derived from an EMBL/GenBank/DDBJ whole genome shotgun (WGS) entry which is preliminary data.</text>
</comment>
<dbReference type="PANTHER" id="PTHR41786">
    <property type="entry name" value="MOTILITY ACCESSORY FACTOR MAF"/>
    <property type="match status" value="1"/>
</dbReference>
<dbReference type="PANTHER" id="PTHR41786:SF1">
    <property type="entry name" value="6-HYDROXYMETHYLPTERIN DIPHOSPHOKINASE MPTE-LIKE DOMAIN-CONTAINING PROTEIN"/>
    <property type="match status" value="1"/>
</dbReference>
<dbReference type="Proteomes" id="UP000683139">
    <property type="component" value="Unassembled WGS sequence"/>
</dbReference>
<name>A0A920D019_9BACL</name>
<dbReference type="RefSeq" id="WP_213519757.1">
    <property type="nucleotide sequence ID" value="NZ_BOSE01000012.1"/>
</dbReference>
<dbReference type="AlphaFoldDB" id="A0A920D019"/>
<feature type="domain" description="6-hydroxymethylpterin diphosphokinase MptE-like" evidence="1">
    <location>
        <begin position="208"/>
        <end position="377"/>
    </location>
</feature>
<dbReference type="InterPro" id="IPR002826">
    <property type="entry name" value="MptE-like"/>
</dbReference>
<dbReference type="Pfam" id="PF01973">
    <property type="entry name" value="MptE-like"/>
    <property type="match status" value="1"/>
</dbReference>